<keyword evidence="4" id="KW-1185">Reference proteome</keyword>
<dbReference type="InterPro" id="IPR002575">
    <property type="entry name" value="Aminoglycoside_PTrfase"/>
</dbReference>
<gene>
    <name evidence="3" type="ORF">KDA_49120</name>
</gene>
<dbReference type="GO" id="GO:0019202">
    <property type="term" value="F:amino acid kinase activity"/>
    <property type="evidence" value="ECO:0007669"/>
    <property type="project" value="TreeGrafter"/>
</dbReference>
<proteinExistence type="inferred from homology"/>
<dbReference type="SUPFAM" id="SSF56112">
    <property type="entry name" value="Protein kinase-like (PK-like)"/>
    <property type="match status" value="1"/>
</dbReference>
<accession>A0A402BDF0</accession>
<dbReference type="PANTHER" id="PTHR21064">
    <property type="entry name" value="AMINOGLYCOSIDE PHOSPHOTRANSFERASE DOMAIN-CONTAINING PROTEIN-RELATED"/>
    <property type="match status" value="1"/>
</dbReference>
<protein>
    <recommendedName>
        <fullName evidence="2">Aminoglycoside phosphotransferase domain-containing protein</fullName>
    </recommendedName>
</protein>
<organism evidence="3 4">
    <name type="scientific">Dictyobacter alpinus</name>
    <dbReference type="NCBI Taxonomy" id="2014873"/>
    <lineage>
        <taxon>Bacteria</taxon>
        <taxon>Bacillati</taxon>
        <taxon>Chloroflexota</taxon>
        <taxon>Ktedonobacteria</taxon>
        <taxon>Ktedonobacterales</taxon>
        <taxon>Dictyobacteraceae</taxon>
        <taxon>Dictyobacter</taxon>
    </lineage>
</organism>
<comment type="caution">
    <text evidence="3">The sequence shown here is derived from an EMBL/GenBank/DDBJ whole genome shotgun (WGS) entry which is preliminary data.</text>
</comment>
<sequence>MLGIYPVRSLSREEWEAQAQLMAMLDSNGIAVTAPVSRKDGFYTHAFNTPSGSHYALLMRFVPGSAPGETLTEGQAHLYGKTVAQMHLCMDRQTGSYQRHHMNLAFLLHDPLALMAPLLEPFPVLYRSLSEMVVHIKLKLEKMNLPTTPPYYGICHGDLHWKNLLVDEQEQVTLIDWDYVSYGWRVYDLAALRRSLEPVISLEDPEKQRRLSLYEAYLRGYDQMRPLSTPEYSALPYFVATRYIWICAERIALSVDSKWGANAFTESYFDELFRTVNRWVDTYCF</sequence>
<dbReference type="Proteomes" id="UP000287171">
    <property type="component" value="Unassembled WGS sequence"/>
</dbReference>
<dbReference type="EMBL" id="BIFT01000002">
    <property type="protein sequence ID" value="GCE29428.1"/>
    <property type="molecule type" value="Genomic_DNA"/>
</dbReference>
<evidence type="ECO:0000259" key="2">
    <source>
        <dbReference type="Pfam" id="PF01636"/>
    </source>
</evidence>
<dbReference type="Gene3D" id="3.90.1200.10">
    <property type="match status" value="1"/>
</dbReference>
<evidence type="ECO:0000256" key="1">
    <source>
        <dbReference type="ARBA" id="ARBA00038240"/>
    </source>
</evidence>
<comment type="similarity">
    <text evidence="1">Belongs to the pseudomonas-type ThrB family.</text>
</comment>
<reference evidence="4" key="1">
    <citation type="submission" date="2018-12" db="EMBL/GenBank/DDBJ databases">
        <title>Tengunoibacter tsumagoiensis gen. nov., sp. nov., Dictyobacter kobayashii sp. nov., D. alpinus sp. nov., and D. joshuensis sp. nov. and description of Dictyobacteraceae fam. nov. within the order Ktedonobacterales isolated from Tengu-no-mugimeshi.</title>
        <authorList>
            <person name="Wang C.M."/>
            <person name="Zheng Y."/>
            <person name="Sakai Y."/>
            <person name="Toyoda A."/>
            <person name="Minakuchi Y."/>
            <person name="Abe K."/>
            <person name="Yokota A."/>
            <person name="Yabe S."/>
        </authorList>
    </citation>
    <scope>NUCLEOTIDE SEQUENCE [LARGE SCALE GENOMIC DNA]</scope>
    <source>
        <strain evidence="4">Uno16</strain>
    </source>
</reference>
<dbReference type="AlphaFoldDB" id="A0A402BDF0"/>
<name>A0A402BDF0_9CHLR</name>
<dbReference type="Pfam" id="PF01636">
    <property type="entry name" value="APH"/>
    <property type="match status" value="1"/>
</dbReference>
<feature type="domain" description="Aminoglycoside phosphotransferase" evidence="2">
    <location>
        <begin position="11"/>
        <end position="227"/>
    </location>
</feature>
<evidence type="ECO:0000313" key="4">
    <source>
        <dbReference type="Proteomes" id="UP000287171"/>
    </source>
</evidence>
<evidence type="ECO:0000313" key="3">
    <source>
        <dbReference type="EMBL" id="GCE29428.1"/>
    </source>
</evidence>
<dbReference type="PANTHER" id="PTHR21064:SF6">
    <property type="entry name" value="AMINOGLYCOSIDE PHOSPHOTRANSFERASE DOMAIN-CONTAINING PROTEIN"/>
    <property type="match status" value="1"/>
</dbReference>
<dbReference type="InterPro" id="IPR011009">
    <property type="entry name" value="Kinase-like_dom_sf"/>
</dbReference>
<dbReference type="InterPro" id="IPR050249">
    <property type="entry name" value="Pseudomonas-type_ThrB"/>
</dbReference>